<dbReference type="PANTHER" id="PTHR16777:SF2">
    <property type="entry name" value="PROTEIN ECT2"/>
    <property type="match status" value="1"/>
</dbReference>
<dbReference type="InterPro" id="IPR000219">
    <property type="entry name" value="DH_dom"/>
</dbReference>
<dbReference type="GO" id="GO:0005938">
    <property type="term" value="C:cell cortex"/>
    <property type="evidence" value="ECO:0007669"/>
    <property type="project" value="TreeGrafter"/>
</dbReference>
<dbReference type="GO" id="GO:0005634">
    <property type="term" value="C:nucleus"/>
    <property type="evidence" value="ECO:0007669"/>
    <property type="project" value="InterPro"/>
</dbReference>
<dbReference type="GO" id="GO:0007399">
    <property type="term" value="P:nervous system development"/>
    <property type="evidence" value="ECO:0007669"/>
    <property type="project" value="TreeGrafter"/>
</dbReference>
<dbReference type="WBParaSite" id="NBR_0001891801-mRNA-1">
    <property type="protein sequence ID" value="NBR_0001891801-mRNA-1"/>
    <property type="gene ID" value="NBR_0001891801"/>
</dbReference>
<accession>A0A0N4YNU7</accession>
<dbReference type="GO" id="GO:0005085">
    <property type="term" value="F:guanyl-nucleotide exchange factor activity"/>
    <property type="evidence" value="ECO:0007669"/>
    <property type="project" value="InterPro"/>
</dbReference>
<evidence type="ECO:0000313" key="3">
    <source>
        <dbReference type="Proteomes" id="UP000271162"/>
    </source>
</evidence>
<dbReference type="Pfam" id="PF00621">
    <property type="entry name" value="RhoGEF"/>
    <property type="match status" value="1"/>
</dbReference>
<dbReference type="InterPro" id="IPR026817">
    <property type="entry name" value="Ect2"/>
</dbReference>
<dbReference type="Proteomes" id="UP000271162">
    <property type="component" value="Unassembled WGS sequence"/>
</dbReference>
<dbReference type="GO" id="GO:0000281">
    <property type="term" value="P:mitotic cytokinesis"/>
    <property type="evidence" value="ECO:0007669"/>
    <property type="project" value="TreeGrafter"/>
</dbReference>
<dbReference type="GO" id="GO:0005096">
    <property type="term" value="F:GTPase activator activity"/>
    <property type="evidence" value="ECO:0007669"/>
    <property type="project" value="InterPro"/>
</dbReference>
<organism evidence="4">
    <name type="scientific">Nippostrongylus brasiliensis</name>
    <name type="common">Rat hookworm</name>
    <dbReference type="NCBI Taxonomy" id="27835"/>
    <lineage>
        <taxon>Eukaryota</taxon>
        <taxon>Metazoa</taxon>
        <taxon>Ecdysozoa</taxon>
        <taxon>Nematoda</taxon>
        <taxon>Chromadorea</taxon>
        <taxon>Rhabditida</taxon>
        <taxon>Rhabditina</taxon>
        <taxon>Rhabditomorpha</taxon>
        <taxon>Strongyloidea</taxon>
        <taxon>Heligmosomidae</taxon>
        <taxon>Nippostrongylus</taxon>
    </lineage>
</organism>
<protein>
    <submittedName>
        <fullName evidence="4">Protein ECT2 (inferred by orthology to a human protein)</fullName>
    </submittedName>
</protein>
<dbReference type="PROSITE" id="PS50010">
    <property type="entry name" value="DH_2"/>
    <property type="match status" value="1"/>
</dbReference>
<keyword evidence="3" id="KW-1185">Reference proteome</keyword>
<name>A0A0N4YNU7_NIPBR</name>
<dbReference type="AlphaFoldDB" id="A0A0N4YNU7"/>
<dbReference type="GO" id="GO:2000431">
    <property type="term" value="P:regulation of cytokinesis, actomyosin contractile ring assembly"/>
    <property type="evidence" value="ECO:0007669"/>
    <property type="project" value="InterPro"/>
</dbReference>
<gene>
    <name evidence="2" type="ORF">NBR_LOCUS18919</name>
</gene>
<dbReference type="SMART" id="SM00325">
    <property type="entry name" value="RhoGEF"/>
    <property type="match status" value="1"/>
</dbReference>
<dbReference type="EMBL" id="UYSL01023758">
    <property type="protein sequence ID" value="VDL82647.1"/>
    <property type="molecule type" value="Genomic_DNA"/>
</dbReference>
<feature type="domain" description="DH" evidence="1">
    <location>
        <begin position="93"/>
        <end position="276"/>
    </location>
</feature>
<reference evidence="2 3" key="2">
    <citation type="submission" date="2018-11" db="EMBL/GenBank/DDBJ databases">
        <authorList>
            <consortium name="Pathogen Informatics"/>
        </authorList>
    </citation>
    <scope>NUCLEOTIDE SEQUENCE [LARGE SCALE GENOMIC DNA]</scope>
</reference>
<evidence type="ECO:0000313" key="2">
    <source>
        <dbReference type="EMBL" id="VDL82647.1"/>
    </source>
</evidence>
<dbReference type="InterPro" id="IPR035899">
    <property type="entry name" value="DBL_dom_sf"/>
</dbReference>
<evidence type="ECO:0000259" key="1">
    <source>
        <dbReference type="PROSITE" id="PS50010"/>
    </source>
</evidence>
<dbReference type="Gene3D" id="1.20.900.10">
    <property type="entry name" value="Dbl homology (DH) domain"/>
    <property type="match status" value="1"/>
</dbReference>
<dbReference type="STRING" id="27835.A0A0N4YNU7"/>
<proteinExistence type="predicted"/>
<evidence type="ECO:0000313" key="4">
    <source>
        <dbReference type="WBParaSite" id="NBR_0001891801-mRNA-1"/>
    </source>
</evidence>
<dbReference type="SUPFAM" id="SSF48065">
    <property type="entry name" value="DBL homology domain (DH-domain)"/>
    <property type="match status" value="1"/>
</dbReference>
<dbReference type="PANTHER" id="PTHR16777">
    <property type="entry name" value="PROTEIN ECT2"/>
    <property type="match status" value="1"/>
</dbReference>
<sequence>MFARKSVELQVRIPRQSFFSPLKREENLIESVVLIMRNSSGFILATPLKATHCVLGPAAAGCNYEFTHNQRLVTNEVVLSWDPQPVIERKLSRSQQVLLELYETDVSYISALKLLDRVKQELENEIARGAQLLPKSEITLIFGKVPPIISVHERMVAEIKPFVYSGQSANAVQVLINSFDDLNRVYAPYSNTYDIAGDTLAKADKMNARLHAFIRARECSIDFKRNTLQDLLIRPVQRLPTLIVLLKELQKHDKKSKTIEEAIVLIDKVVRLVVITSKMSGVP</sequence>
<reference evidence="4" key="1">
    <citation type="submission" date="2017-02" db="UniProtKB">
        <authorList>
            <consortium name="WormBaseParasite"/>
        </authorList>
    </citation>
    <scope>IDENTIFICATION</scope>
</reference>